<protein>
    <submittedName>
        <fullName evidence="1">Uncharacterized protein</fullName>
    </submittedName>
</protein>
<dbReference type="EMBL" id="BPLR01004002">
    <property type="protein sequence ID" value="GIX91195.1"/>
    <property type="molecule type" value="Genomic_DNA"/>
</dbReference>
<gene>
    <name evidence="1" type="ORF">CEXT_584681</name>
</gene>
<reference evidence="1 2" key="1">
    <citation type="submission" date="2021-06" db="EMBL/GenBank/DDBJ databases">
        <title>Caerostris extrusa draft genome.</title>
        <authorList>
            <person name="Kono N."/>
            <person name="Arakawa K."/>
        </authorList>
    </citation>
    <scope>NUCLEOTIDE SEQUENCE [LARGE SCALE GENOMIC DNA]</scope>
</reference>
<evidence type="ECO:0000313" key="2">
    <source>
        <dbReference type="Proteomes" id="UP001054945"/>
    </source>
</evidence>
<evidence type="ECO:0000313" key="1">
    <source>
        <dbReference type="EMBL" id="GIX91195.1"/>
    </source>
</evidence>
<sequence>MVAPEFGTVYSSTPTIALSKHALETDPKLQYAVSHKSHFRIKKSFVGKARTALSSIWTSAAYGHETAEDNTVATPLASCEEWRKSEN</sequence>
<name>A0AAV4P205_CAEEX</name>
<proteinExistence type="predicted"/>
<accession>A0AAV4P205</accession>
<dbReference type="Proteomes" id="UP001054945">
    <property type="component" value="Unassembled WGS sequence"/>
</dbReference>
<dbReference type="AlphaFoldDB" id="A0AAV4P205"/>
<keyword evidence="2" id="KW-1185">Reference proteome</keyword>
<comment type="caution">
    <text evidence="1">The sequence shown here is derived from an EMBL/GenBank/DDBJ whole genome shotgun (WGS) entry which is preliminary data.</text>
</comment>
<organism evidence="1 2">
    <name type="scientific">Caerostris extrusa</name>
    <name type="common">Bark spider</name>
    <name type="synonym">Caerostris bankana</name>
    <dbReference type="NCBI Taxonomy" id="172846"/>
    <lineage>
        <taxon>Eukaryota</taxon>
        <taxon>Metazoa</taxon>
        <taxon>Ecdysozoa</taxon>
        <taxon>Arthropoda</taxon>
        <taxon>Chelicerata</taxon>
        <taxon>Arachnida</taxon>
        <taxon>Araneae</taxon>
        <taxon>Araneomorphae</taxon>
        <taxon>Entelegynae</taxon>
        <taxon>Araneoidea</taxon>
        <taxon>Araneidae</taxon>
        <taxon>Caerostris</taxon>
    </lineage>
</organism>